<keyword evidence="6" id="KW-0808">Transferase</keyword>
<dbReference type="InterPro" id="IPR003661">
    <property type="entry name" value="HisK_dim/P_dom"/>
</dbReference>
<keyword evidence="5" id="KW-0597">Phosphoprotein</keyword>
<keyword evidence="4" id="KW-1003">Cell membrane</keyword>
<comment type="catalytic activity">
    <reaction evidence="1">
        <text>ATP + protein L-histidine = ADP + protein N-phospho-L-histidine.</text>
        <dbReference type="EC" id="2.7.13.3"/>
    </reaction>
</comment>
<keyword evidence="11 14" id="KW-1133">Transmembrane helix</keyword>
<evidence type="ECO:0000313" key="16">
    <source>
        <dbReference type="EMBL" id="AOO63831.1"/>
    </source>
</evidence>
<dbReference type="PANTHER" id="PTHR43065:SF10">
    <property type="entry name" value="PEROXIDE STRESS-ACTIVATED HISTIDINE KINASE MAK3"/>
    <property type="match status" value="1"/>
</dbReference>
<evidence type="ECO:0000256" key="2">
    <source>
        <dbReference type="ARBA" id="ARBA00004651"/>
    </source>
</evidence>
<dbReference type="EC" id="2.7.13.3" evidence="3"/>
<evidence type="ECO:0000256" key="3">
    <source>
        <dbReference type="ARBA" id="ARBA00012438"/>
    </source>
</evidence>
<evidence type="ECO:0000256" key="13">
    <source>
        <dbReference type="ARBA" id="ARBA00023136"/>
    </source>
</evidence>
<reference evidence="17" key="1">
    <citation type="submission" date="2016-08" db="EMBL/GenBank/DDBJ databases">
        <title>Complete genome sequence of the organohalide-respiring Epsilonproteobacterium Sulfurospirillum halorespirans.</title>
        <authorList>
            <person name="Goris T."/>
            <person name="Zimmermann J."/>
            <person name="Schenz B."/>
            <person name="Lemos M."/>
            <person name="Hackermueller J."/>
            <person name="Diekert G."/>
        </authorList>
    </citation>
    <scope>NUCLEOTIDE SEQUENCE [LARGE SCALE GENOMIC DNA]</scope>
    <source>
        <strain>DSM 13726</strain>
        <strain evidence="17">PCE-M2</strain>
    </source>
</reference>
<keyword evidence="8" id="KW-0547">Nucleotide-binding</keyword>
<keyword evidence="7 14" id="KW-0812">Transmembrane</keyword>
<feature type="transmembrane region" description="Helical" evidence="14">
    <location>
        <begin position="20"/>
        <end position="39"/>
    </location>
</feature>
<name>A0A1D7TFQ7_9BACT</name>
<dbReference type="Gene3D" id="3.30.450.20">
    <property type="entry name" value="PAS domain"/>
    <property type="match status" value="2"/>
</dbReference>
<dbReference type="GO" id="GO:0005886">
    <property type="term" value="C:plasma membrane"/>
    <property type="evidence" value="ECO:0007669"/>
    <property type="project" value="UniProtKB-SubCell"/>
</dbReference>
<dbReference type="PANTHER" id="PTHR43065">
    <property type="entry name" value="SENSOR HISTIDINE KINASE"/>
    <property type="match status" value="1"/>
</dbReference>
<evidence type="ECO:0000256" key="9">
    <source>
        <dbReference type="ARBA" id="ARBA00022777"/>
    </source>
</evidence>
<dbReference type="KEGG" id="shal:SHALO_0029"/>
<dbReference type="Pfam" id="PF02518">
    <property type="entry name" value="HATPase_c"/>
    <property type="match status" value="1"/>
</dbReference>
<dbReference type="STRING" id="1193502.SHALO_0029"/>
<dbReference type="InterPro" id="IPR005467">
    <property type="entry name" value="His_kinase_dom"/>
</dbReference>
<keyword evidence="13 14" id="KW-0472">Membrane</keyword>
<evidence type="ECO:0000259" key="15">
    <source>
        <dbReference type="PROSITE" id="PS50109"/>
    </source>
</evidence>
<proteinExistence type="predicted"/>
<dbReference type="RefSeq" id="WP_069476841.1">
    <property type="nucleotide sequence ID" value="NZ_CP017111.1"/>
</dbReference>
<keyword evidence="10" id="KW-0067">ATP-binding</keyword>
<dbReference type="GO" id="GO:0000155">
    <property type="term" value="F:phosphorelay sensor kinase activity"/>
    <property type="evidence" value="ECO:0007669"/>
    <property type="project" value="InterPro"/>
</dbReference>
<dbReference type="CDD" id="cd18774">
    <property type="entry name" value="PDC2_HK_sensor"/>
    <property type="match status" value="1"/>
</dbReference>
<keyword evidence="17" id="KW-1185">Reference proteome</keyword>
<evidence type="ECO:0000256" key="8">
    <source>
        <dbReference type="ARBA" id="ARBA00022741"/>
    </source>
</evidence>
<keyword evidence="12" id="KW-0902">Two-component regulatory system</keyword>
<sequence length="573" mass="67053">MRKFLLKFTQNIENYKIYHIIILFTTVFIILFLNGIYHIREEHKVIATQNRILITKEIDFTISSWFEARIKNLENSAKYLSMDDVLEDERILVAFIEVLLNQHKYFDAIQVLVPDEYFYVNTRKANDYHENPIFIHKESQLNPMETPWYLNTKKNMQTTITIMDKHATLLKETMNICTPIQKNEQFKGVVCGILKTDSLFDRINQLDFPQNAYYFVNNTEGKILAGINKPDFQKELEEIIRLNMKSDFKFIQKKIVMENDVLTLTKLHNFDWYIGVGMSKEDIMQESAQKVTSHAIFLFLCFLLLLLIINTAHTFLRKRVEQKQKEYEYMLSHRSRISEIGKLISGINHQLKQPLNATALVVSNTLDMSERELLDKQTLEENLKLCQKSITLMDKTIGIFRNFYRCSEEITHFKLFDCIQSVLHVKHVDLSRHNIVVEVNAKEIASIEVESIENYIQQILLVLIQNARDALMLEAKNFPKKEIVQKIHLSVFEEFGRVTIDISDWGCGVSKEMNSTLFSEFKSSKKYEGSGIGLYFAKKLAREKLMGDLVLHNRFAPTIFRLTLAQSLSYKES</sequence>
<evidence type="ECO:0000256" key="5">
    <source>
        <dbReference type="ARBA" id="ARBA00022553"/>
    </source>
</evidence>
<dbReference type="PATRIC" id="fig|1193502.14.peg.29"/>
<dbReference type="CDD" id="cd00082">
    <property type="entry name" value="HisKA"/>
    <property type="match status" value="1"/>
</dbReference>
<comment type="subcellular location">
    <subcellularLocation>
        <location evidence="2">Cell membrane</location>
        <topology evidence="2">Multi-pass membrane protein</topology>
    </subcellularLocation>
</comment>
<evidence type="ECO:0000256" key="6">
    <source>
        <dbReference type="ARBA" id="ARBA00022679"/>
    </source>
</evidence>
<protein>
    <recommendedName>
        <fullName evidence="3">histidine kinase</fullName>
        <ecNumber evidence="3">2.7.13.3</ecNumber>
    </recommendedName>
</protein>
<dbReference type="Pfam" id="PF02743">
    <property type="entry name" value="dCache_1"/>
    <property type="match status" value="1"/>
</dbReference>
<dbReference type="Proteomes" id="UP000094609">
    <property type="component" value="Chromosome"/>
</dbReference>
<dbReference type="InterPro" id="IPR033479">
    <property type="entry name" value="dCache_1"/>
</dbReference>
<organism evidence="16 17">
    <name type="scientific">Sulfurospirillum halorespirans DSM 13726</name>
    <dbReference type="NCBI Taxonomy" id="1193502"/>
    <lineage>
        <taxon>Bacteria</taxon>
        <taxon>Pseudomonadati</taxon>
        <taxon>Campylobacterota</taxon>
        <taxon>Epsilonproteobacteria</taxon>
        <taxon>Campylobacterales</taxon>
        <taxon>Sulfurospirillaceae</taxon>
        <taxon>Sulfurospirillum</taxon>
    </lineage>
</organism>
<dbReference type="PROSITE" id="PS50109">
    <property type="entry name" value="HIS_KIN"/>
    <property type="match status" value="1"/>
</dbReference>
<evidence type="ECO:0000256" key="14">
    <source>
        <dbReference type="SAM" id="Phobius"/>
    </source>
</evidence>
<evidence type="ECO:0000256" key="12">
    <source>
        <dbReference type="ARBA" id="ARBA00023012"/>
    </source>
</evidence>
<dbReference type="GO" id="GO:0005524">
    <property type="term" value="F:ATP binding"/>
    <property type="evidence" value="ECO:0007669"/>
    <property type="project" value="UniProtKB-KW"/>
</dbReference>
<dbReference type="SUPFAM" id="SSF55874">
    <property type="entry name" value="ATPase domain of HSP90 chaperone/DNA topoisomerase II/histidine kinase"/>
    <property type="match status" value="1"/>
</dbReference>
<evidence type="ECO:0000256" key="10">
    <source>
        <dbReference type="ARBA" id="ARBA00022840"/>
    </source>
</evidence>
<dbReference type="InterPro" id="IPR036890">
    <property type="entry name" value="HATPase_C_sf"/>
</dbReference>
<dbReference type="InterPro" id="IPR003594">
    <property type="entry name" value="HATPase_dom"/>
</dbReference>
<feature type="transmembrane region" description="Helical" evidence="14">
    <location>
        <begin position="295"/>
        <end position="316"/>
    </location>
</feature>
<evidence type="ECO:0000256" key="4">
    <source>
        <dbReference type="ARBA" id="ARBA00022475"/>
    </source>
</evidence>
<accession>A0A1D7TFQ7</accession>
<dbReference type="EMBL" id="CP017111">
    <property type="protein sequence ID" value="AOO63831.1"/>
    <property type="molecule type" value="Genomic_DNA"/>
</dbReference>
<evidence type="ECO:0000313" key="17">
    <source>
        <dbReference type="Proteomes" id="UP000094609"/>
    </source>
</evidence>
<keyword evidence="9 16" id="KW-0418">Kinase</keyword>
<evidence type="ECO:0000256" key="1">
    <source>
        <dbReference type="ARBA" id="ARBA00000085"/>
    </source>
</evidence>
<dbReference type="AlphaFoldDB" id="A0A1D7TFQ7"/>
<gene>
    <name evidence="16" type="ORF">SHALO_0029</name>
</gene>
<dbReference type="SMART" id="SM00387">
    <property type="entry name" value="HATPase_c"/>
    <property type="match status" value="1"/>
</dbReference>
<feature type="domain" description="Histidine kinase" evidence="15">
    <location>
        <begin position="346"/>
        <end position="568"/>
    </location>
</feature>
<dbReference type="Gene3D" id="1.10.287.130">
    <property type="match status" value="1"/>
</dbReference>
<evidence type="ECO:0000256" key="11">
    <source>
        <dbReference type="ARBA" id="ARBA00022989"/>
    </source>
</evidence>
<evidence type="ECO:0000256" key="7">
    <source>
        <dbReference type="ARBA" id="ARBA00022692"/>
    </source>
</evidence>
<dbReference type="Gene3D" id="3.30.565.10">
    <property type="entry name" value="Histidine kinase-like ATPase, C-terminal domain"/>
    <property type="match status" value="1"/>
</dbReference>